<evidence type="ECO:0000313" key="2">
    <source>
        <dbReference type="EMBL" id="CAB3651846.1"/>
    </source>
</evidence>
<name>A0A6S6Z0J9_9BURK</name>
<sequence>MRMYIKWFSAALLALAWPSLTQAATPAITPRQQQFLDAQKRPPSVYEAWRERYIVLIQAEPQLRRAVVFSGCAKPGAERLLDPTYRAYVETVGGAYYRYLQRPGPANAMVNTGALWAIDQMSEAEYRGSLRWMTSAETAPLRNARDVLGMLQQYFTESVDPVEGQQNVAVLMAMKKTLVQEGQLDSVVKAFAQVDAAKAALFESLETDIPLTPDQLSQWYDVAYWLGRSANPVFQAYFSAVPQAWFHAMAQEVFNQKLSQANHALKAYQRRGRVEESELSTLTEEELAGRKIAYYFGDLASDDVAKVSVDAHNDMWAQAQAYIAKHRAEMCSP</sequence>
<dbReference type="AlphaFoldDB" id="A0A6S6Z0J9"/>
<organism evidence="2 3">
    <name type="scientific">Achromobacter deleyi</name>
    <dbReference type="NCBI Taxonomy" id="1353891"/>
    <lineage>
        <taxon>Bacteria</taxon>
        <taxon>Pseudomonadati</taxon>
        <taxon>Pseudomonadota</taxon>
        <taxon>Betaproteobacteria</taxon>
        <taxon>Burkholderiales</taxon>
        <taxon>Alcaligenaceae</taxon>
        <taxon>Achromobacter</taxon>
    </lineage>
</organism>
<feature type="chain" id="PRO_5028808218" evidence="1">
    <location>
        <begin position="24"/>
        <end position="333"/>
    </location>
</feature>
<dbReference type="RefSeq" id="WP_175190908.1">
    <property type="nucleotide sequence ID" value="NZ_CADIJO010000001.1"/>
</dbReference>
<gene>
    <name evidence="2" type="ORF">LMG3458_00111</name>
</gene>
<feature type="signal peptide" evidence="1">
    <location>
        <begin position="1"/>
        <end position="23"/>
    </location>
</feature>
<accession>A0A6S6Z0J9</accession>
<keyword evidence="1" id="KW-0732">Signal</keyword>
<reference evidence="2 3" key="1">
    <citation type="submission" date="2020-04" db="EMBL/GenBank/DDBJ databases">
        <authorList>
            <person name="De Canck E."/>
        </authorList>
    </citation>
    <scope>NUCLEOTIDE SEQUENCE [LARGE SCALE GENOMIC DNA]</scope>
    <source>
        <strain evidence="2 3">LMG 3458</strain>
    </source>
</reference>
<dbReference type="EMBL" id="CADIJO010000001">
    <property type="protein sequence ID" value="CAB3651846.1"/>
    <property type="molecule type" value="Genomic_DNA"/>
</dbReference>
<proteinExistence type="predicted"/>
<dbReference type="Proteomes" id="UP000494111">
    <property type="component" value="Unassembled WGS sequence"/>
</dbReference>
<evidence type="ECO:0000256" key="1">
    <source>
        <dbReference type="SAM" id="SignalP"/>
    </source>
</evidence>
<evidence type="ECO:0000313" key="3">
    <source>
        <dbReference type="Proteomes" id="UP000494111"/>
    </source>
</evidence>
<protein>
    <submittedName>
        <fullName evidence="2">Uncharacterized protein</fullName>
    </submittedName>
</protein>